<dbReference type="Pfam" id="PF14529">
    <property type="entry name" value="Exo_endo_phos_2"/>
    <property type="match status" value="1"/>
</dbReference>
<reference evidence="2" key="1">
    <citation type="submission" date="2020-08" db="EMBL/GenBank/DDBJ databases">
        <title>Multicomponent nature underlies the extraordinary mechanical properties of spider dragline silk.</title>
        <authorList>
            <person name="Kono N."/>
            <person name="Nakamura H."/>
            <person name="Mori M."/>
            <person name="Yoshida Y."/>
            <person name="Ohtoshi R."/>
            <person name="Malay A.D."/>
            <person name="Moran D.A.P."/>
            <person name="Tomita M."/>
            <person name="Numata K."/>
            <person name="Arakawa K."/>
        </authorList>
    </citation>
    <scope>NUCLEOTIDE SEQUENCE</scope>
</reference>
<name>A0A8X7CUF0_9ARAC</name>
<dbReference type="OrthoDB" id="415822at2759"/>
<organism evidence="2 3">
    <name type="scientific">Trichonephila inaurata madagascariensis</name>
    <dbReference type="NCBI Taxonomy" id="2747483"/>
    <lineage>
        <taxon>Eukaryota</taxon>
        <taxon>Metazoa</taxon>
        <taxon>Ecdysozoa</taxon>
        <taxon>Arthropoda</taxon>
        <taxon>Chelicerata</taxon>
        <taxon>Arachnida</taxon>
        <taxon>Araneae</taxon>
        <taxon>Araneomorphae</taxon>
        <taxon>Entelegynae</taxon>
        <taxon>Araneoidea</taxon>
        <taxon>Nephilidae</taxon>
        <taxon>Trichonephila</taxon>
        <taxon>Trichonephila inaurata</taxon>
    </lineage>
</organism>
<feature type="domain" description="Endonuclease/exonuclease/phosphatase" evidence="1">
    <location>
        <begin position="34"/>
        <end position="103"/>
    </location>
</feature>
<evidence type="ECO:0000313" key="3">
    <source>
        <dbReference type="Proteomes" id="UP000886998"/>
    </source>
</evidence>
<evidence type="ECO:0000313" key="2">
    <source>
        <dbReference type="EMBL" id="GFY78262.1"/>
    </source>
</evidence>
<dbReference type="AlphaFoldDB" id="A0A8X7CUF0"/>
<evidence type="ECO:0000259" key="1">
    <source>
        <dbReference type="Pfam" id="PF14529"/>
    </source>
</evidence>
<dbReference type="InterPro" id="IPR036691">
    <property type="entry name" value="Endo/exonu/phosph_ase_sf"/>
</dbReference>
<dbReference type="EMBL" id="BMAV01022895">
    <property type="protein sequence ID" value="GFY78262.1"/>
    <property type="molecule type" value="Genomic_DNA"/>
</dbReference>
<accession>A0A8X7CUF0</accession>
<dbReference type="Gene3D" id="3.60.10.10">
    <property type="entry name" value="Endonuclease/exonuclease/phosphatase"/>
    <property type="match status" value="1"/>
</dbReference>
<protein>
    <recommendedName>
        <fullName evidence="1">Endonuclease/exonuclease/phosphatase domain-containing protein</fullName>
    </recommendedName>
</protein>
<dbReference type="SUPFAM" id="SSF56219">
    <property type="entry name" value="DNase I-like"/>
    <property type="match status" value="1"/>
</dbReference>
<sequence>MQLHCKYTVIHEMNSHGKLEAICTDDWKNGFLLKIVGLYNPPNNMLDLERIAGISSHRNTIILVDFNAHSIRWGYSNTSATGKAVEELLDNASLIKFTSRPTFKTFIFLL</sequence>
<keyword evidence="3" id="KW-1185">Reference proteome</keyword>
<comment type="caution">
    <text evidence="2">The sequence shown here is derived from an EMBL/GenBank/DDBJ whole genome shotgun (WGS) entry which is preliminary data.</text>
</comment>
<dbReference type="GO" id="GO:0003824">
    <property type="term" value="F:catalytic activity"/>
    <property type="evidence" value="ECO:0007669"/>
    <property type="project" value="InterPro"/>
</dbReference>
<dbReference type="InterPro" id="IPR005135">
    <property type="entry name" value="Endo/exonuclease/phosphatase"/>
</dbReference>
<proteinExistence type="predicted"/>
<dbReference type="Proteomes" id="UP000886998">
    <property type="component" value="Unassembled WGS sequence"/>
</dbReference>
<gene>
    <name evidence="2" type="primary">NCL1_25549</name>
    <name evidence="2" type="ORF">TNIN_172521</name>
</gene>